<protein>
    <submittedName>
        <fullName evidence="10">Uncharacterized protein</fullName>
    </submittedName>
</protein>
<keyword evidence="7" id="KW-0961">Cell wall biogenesis/degradation</keyword>
<feature type="transmembrane region" description="Helical" evidence="9">
    <location>
        <begin position="63"/>
        <end position="80"/>
    </location>
</feature>
<comment type="subcellular location">
    <subcellularLocation>
        <location evidence="1">Endomembrane system</location>
    </subcellularLocation>
</comment>
<dbReference type="GO" id="GO:0030244">
    <property type="term" value="P:cellulose biosynthetic process"/>
    <property type="evidence" value="ECO:0007669"/>
    <property type="project" value="InterPro"/>
</dbReference>
<dbReference type="GO" id="GO:0012505">
    <property type="term" value="C:endomembrane system"/>
    <property type="evidence" value="ECO:0007669"/>
    <property type="project" value="UniProtKB-SubCell"/>
</dbReference>
<keyword evidence="6 9" id="KW-0472">Membrane</keyword>
<feature type="binding site" evidence="8">
    <location>
        <position position="95"/>
    </location>
    <ligand>
        <name>UDP-alpha-D-glucose</name>
        <dbReference type="ChEBI" id="CHEBI:58885"/>
    </ligand>
</feature>
<dbReference type="Pfam" id="PF03552">
    <property type="entry name" value="Cellulose_synt"/>
    <property type="match status" value="1"/>
</dbReference>
<keyword evidence="3" id="KW-0808">Transferase</keyword>
<feature type="transmembrane region" description="Helical" evidence="9">
    <location>
        <begin position="23"/>
        <end position="42"/>
    </location>
</feature>
<evidence type="ECO:0000256" key="9">
    <source>
        <dbReference type="SAM" id="Phobius"/>
    </source>
</evidence>
<accession>A0A6A6KDN7</accession>
<reference evidence="10 11" key="1">
    <citation type="journal article" date="2020" name="Mol. Plant">
        <title>The Chromosome-Based Rubber Tree Genome Provides New Insights into Spurge Genome Evolution and Rubber Biosynthesis.</title>
        <authorList>
            <person name="Liu J."/>
            <person name="Shi C."/>
            <person name="Shi C.C."/>
            <person name="Li W."/>
            <person name="Zhang Q.J."/>
            <person name="Zhang Y."/>
            <person name="Li K."/>
            <person name="Lu H.F."/>
            <person name="Shi C."/>
            <person name="Zhu S.T."/>
            <person name="Xiao Z.Y."/>
            <person name="Nan H."/>
            <person name="Yue Y."/>
            <person name="Zhu X.G."/>
            <person name="Wu Y."/>
            <person name="Hong X.N."/>
            <person name="Fan G.Y."/>
            <person name="Tong Y."/>
            <person name="Zhang D."/>
            <person name="Mao C.L."/>
            <person name="Liu Y.L."/>
            <person name="Hao S.J."/>
            <person name="Liu W.Q."/>
            <person name="Lv M.Q."/>
            <person name="Zhang H.B."/>
            <person name="Liu Y."/>
            <person name="Hu-Tang G.R."/>
            <person name="Wang J.P."/>
            <person name="Wang J.H."/>
            <person name="Sun Y.H."/>
            <person name="Ni S.B."/>
            <person name="Chen W.B."/>
            <person name="Zhang X.C."/>
            <person name="Jiao Y.N."/>
            <person name="Eichler E.E."/>
            <person name="Li G.H."/>
            <person name="Liu X."/>
            <person name="Gao L.Z."/>
        </authorList>
    </citation>
    <scope>NUCLEOTIDE SEQUENCE [LARGE SCALE GENOMIC DNA]</scope>
    <source>
        <strain evidence="11">cv. GT1</strain>
        <tissue evidence="10">Leaf</tissue>
    </source>
</reference>
<keyword evidence="5 9" id="KW-1133">Transmembrane helix</keyword>
<evidence type="ECO:0000256" key="5">
    <source>
        <dbReference type="ARBA" id="ARBA00022989"/>
    </source>
</evidence>
<evidence type="ECO:0000256" key="8">
    <source>
        <dbReference type="PIRSR" id="PIRSR605150-2"/>
    </source>
</evidence>
<comment type="caution">
    <text evidence="10">The sequence shown here is derived from an EMBL/GenBank/DDBJ whole genome shotgun (WGS) entry which is preliminary data.</text>
</comment>
<evidence type="ECO:0000313" key="10">
    <source>
        <dbReference type="EMBL" id="KAF2286223.1"/>
    </source>
</evidence>
<sequence length="171" mass="20005">MGVCFIWAYRFGNIPREGEDGRWVWIGLLGAELWFGLYWLLTQALRWNQVYRWTFKDRLYHRFHRRAPIMVINTVFSVMAYDYPAKKLSVYLSDDGGSNLTFYALLEASNFARYWIPYCKKFKVEPRSPAAYFASGTNPNHYGETTAIKVILNSESFAQRDKVSHIGVHIV</sequence>
<keyword evidence="2" id="KW-0328">Glycosyltransferase</keyword>
<dbReference type="Proteomes" id="UP000467840">
    <property type="component" value="Chromosome 3"/>
</dbReference>
<evidence type="ECO:0000256" key="6">
    <source>
        <dbReference type="ARBA" id="ARBA00023136"/>
    </source>
</evidence>
<dbReference type="GO" id="GO:0071555">
    <property type="term" value="P:cell wall organization"/>
    <property type="evidence" value="ECO:0007669"/>
    <property type="project" value="UniProtKB-KW"/>
</dbReference>
<evidence type="ECO:0000313" key="11">
    <source>
        <dbReference type="Proteomes" id="UP000467840"/>
    </source>
</evidence>
<dbReference type="AlphaFoldDB" id="A0A6A6KDN7"/>
<keyword evidence="11" id="KW-1185">Reference proteome</keyword>
<dbReference type="PANTHER" id="PTHR13301">
    <property type="entry name" value="X-BOX TRANSCRIPTION FACTOR-RELATED"/>
    <property type="match status" value="1"/>
</dbReference>
<evidence type="ECO:0000256" key="1">
    <source>
        <dbReference type="ARBA" id="ARBA00004308"/>
    </source>
</evidence>
<feature type="transmembrane region" description="Helical" evidence="9">
    <location>
        <begin position="100"/>
        <end position="116"/>
    </location>
</feature>
<name>A0A6A6KDN7_HEVBR</name>
<dbReference type="EMBL" id="JAAGAX010000017">
    <property type="protein sequence ID" value="KAF2286223.1"/>
    <property type="molecule type" value="Genomic_DNA"/>
</dbReference>
<evidence type="ECO:0000256" key="2">
    <source>
        <dbReference type="ARBA" id="ARBA00022676"/>
    </source>
</evidence>
<evidence type="ECO:0000256" key="7">
    <source>
        <dbReference type="ARBA" id="ARBA00023316"/>
    </source>
</evidence>
<evidence type="ECO:0000256" key="4">
    <source>
        <dbReference type="ARBA" id="ARBA00022692"/>
    </source>
</evidence>
<dbReference type="GO" id="GO:0016760">
    <property type="term" value="F:cellulose synthase (UDP-forming) activity"/>
    <property type="evidence" value="ECO:0007669"/>
    <property type="project" value="InterPro"/>
</dbReference>
<dbReference type="GO" id="GO:0016020">
    <property type="term" value="C:membrane"/>
    <property type="evidence" value="ECO:0007669"/>
    <property type="project" value="InterPro"/>
</dbReference>
<proteinExistence type="predicted"/>
<dbReference type="InterPro" id="IPR005150">
    <property type="entry name" value="Cellulose_synth"/>
</dbReference>
<evidence type="ECO:0000256" key="3">
    <source>
        <dbReference type="ARBA" id="ARBA00022679"/>
    </source>
</evidence>
<gene>
    <name evidence="10" type="ORF">GH714_011890</name>
</gene>
<organism evidence="10 11">
    <name type="scientific">Hevea brasiliensis</name>
    <name type="common">Para rubber tree</name>
    <name type="synonym">Siphonia brasiliensis</name>
    <dbReference type="NCBI Taxonomy" id="3981"/>
    <lineage>
        <taxon>Eukaryota</taxon>
        <taxon>Viridiplantae</taxon>
        <taxon>Streptophyta</taxon>
        <taxon>Embryophyta</taxon>
        <taxon>Tracheophyta</taxon>
        <taxon>Spermatophyta</taxon>
        <taxon>Magnoliopsida</taxon>
        <taxon>eudicotyledons</taxon>
        <taxon>Gunneridae</taxon>
        <taxon>Pentapetalae</taxon>
        <taxon>rosids</taxon>
        <taxon>fabids</taxon>
        <taxon>Malpighiales</taxon>
        <taxon>Euphorbiaceae</taxon>
        <taxon>Crotonoideae</taxon>
        <taxon>Micrandreae</taxon>
        <taxon>Hevea</taxon>
    </lineage>
</organism>
<keyword evidence="4 9" id="KW-0812">Transmembrane</keyword>